<dbReference type="InterPro" id="IPR036866">
    <property type="entry name" value="RibonucZ/Hydroxyglut_hydro"/>
</dbReference>
<dbReference type="InterPro" id="IPR001279">
    <property type="entry name" value="Metallo-B-lactamas"/>
</dbReference>
<accession>A0A9D1JMA6</accession>
<dbReference type="PANTHER" id="PTHR13754">
    <property type="entry name" value="METALLO-BETA-LACTAMASE SUPERFAMILY PROTEIN"/>
    <property type="match status" value="1"/>
</dbReference>
<feature type="domain" description="Metallo-beta-lactamase" evidence="1">
    <location>
        <begin position="21"/>
        <end position="236"/>
    </location>
</feature>
<reference evidence="2" key="1">
    <citation type="submission" date="2020-10" db="EMBL/GenBank/DDBJ databases">
        <authorList>
            <person name="Gilroy R."/>
        </authorList>
    </citation>
    <scope>NUCLEOTIDE SEQUENCE</scope>
    <source>
        <strain evidence="2">6276</strain>
    </source>
</reference>
<sequence length="264" mass="29960">MELSVLVDNNSKAGSCLISEHGLSFFIEDYDTKLLFDCGTTDAFIKNAYNMQIDLANITDIMLSHSHFDHVGGLMRLQSLYQKFKHIGIDFPAKNIIAHPDVFKPKDSNILDNEAFHLSKDEMDKFFNLILTNKPMPITHNLMYLGEIPQPKNITADYSPDESALVYKSEDGLVIISGCSHSGIDNIIEHAKYVTGINRINTVIGGLYLINKEEEEINRLGVYLRNQNVQRIFPCHCTDLEAKIILSKYVKIEDVATGQKYEWK</sequence>
<evidence type="ECO:0000313" key="2">
    <source>
        <dbReference type="EMBL" id="HIS35314.1"/>
    </source>
</evidence>
<reference evidence="2" key="2">
    <citation type="journal article" date="2021" name="PeerJ">
        <title>Extensive microbial diversity within the chicken gut microbiome revealed by metagenomics and culture.</title>
        <authorList>
            <person name="Gilroy R."/>
            <person name="Ravi A."/>
            <person name="Getino M."/>
            <person name="Pursley I."/>
            <person name="Horton D.L."/>
            <person name="Alikhan N.F."/>
            <person name="Baker D."/>
            <person name="Gharbi K."/>
            <person name="Hall N."/>
            <person name="Watson M."/>
            <person name="Adriaenssens E.M."/>
            <person name="Foster-Nyarko E."/>
            <person name="Jarju S."/>
            <person name="Secka A."/>
            <person name="Antonio M."/>
            <person name="Oren A."/>
            <person name="Chaudhuri R.R."/>
            <person name="La Ragione R."/>
            <person name="Hildebrand F."/>
            <person name="Pallen M.J."/>
        </authorList>
    </citation>
    <scope>NUCLEOTIDE SEQUENCE</scope>
    <source>
        <strain evidence="2">6276</strain>
    </source>
</reference>
<dbReference type="GO" id="GO:0016740">
    <property type="term" value="F:transferase activity"/>
    <property type="evidence" value="ECO:0007669"/>
    <property type="project" value="TreeGrafter"/>
</dbReference>
<dbReference type="Pfam" id="PF00753">
    <property type="entry name" value="Lactamase_B"/>
    <property type="match status" value="1"/>
</dbReference>
<evidence type="ECO:0000313" key="3">
    <source>
        <dbReference type="Proteomes" id="UP000823928"/>
    </source>
</evidence>
<dbReference type="Gene3D" id="3.60.15.10">
    <property type="entry name" value="Ribonuclease Z/Hydroxyacylglutathione hydrolase-like"/>
    <property type="match status" value="1"/>
</dbReference>
<dbReference type="PANTHER" id="PTHR13754:SF13">
    <property type="entry name" value="METALLO-BETA-LACTAMASE SUPERFAMILY PROTEIN (AFU_ORTHOLOGUE AFUA_3G07630)"/>
    <property type="match status" value="1"/>
</dbReference>
<name>A0A9D1JMA6_9BACT</name>
<proteinExistence type="predicted"/>
<protein>
    <submittedName>
        <fullName evidence="2">MBL fold metallo-hydrolase</fullName>
    </submittedName>
</protein>
<comment type="caution">
    <text evidence="2">The sequence shown here is derived from an EMBL/GenBank/DDBJ whole genome shotgun (WGS) entry which is preliminary data.</text>
</comment>
<dbReference type="Proteomes" id="UP000823928">
    <property type="component" value="Unassembled WGS sequence"/>
</dbReference>
<organism evidence="2 3">
    <name type="scientific">Candidatus Scatousia excrementigallinarum</name>
    <dbReference type="NCBI Taxonomy" id="2840935"/>
    <lineage>
        <taxon>Bacteria</taxon>
        <taxon>Candidatus Scatousia</taxon>
    </lineage>
</organism>
<evidence type="ECO:0000259" key="1">
    <source>
        <dbReference type="SMART" id="SM00849"/>
    </source>
</evidence>
<dbReference type="AlphaFoldDB" id="A0A9D1JMA6"/>
<dbReference type="SUPFAM" id="SSF56281">
    <property type="entry name" value="Metallo-hydrolase/oxidoreductase"/>
    <property type="match status" value="1"/>
</dbReference>
<dbReference type="CDD" id="cd07713">
    <property type="entry name" value="DHPS-like_MBL-fold"/>
    <property type="match status" value="1"/>
</dbReference>
<dbReference type="InterPro" id="IPR052926">
    <property type="entry name" value="Metallo-beta-lactamase_dom"/>
</dbReference>
<dbReference type="InterPro" id="IPR041712">
    <property type="entry name" value="DHPS-like_MBL-fold"/>
</dbReference>
<dbReference type="EMBL" id="DVIU01000035">
    <property type="protein sequence ID" value="HIS35314.1"/>
    <property type="molecule type" value="Genomic_DNA"/>
</dbReference>
<gene>
    <name evidence="2" type="ORF">IAC10_01600</name>
</gene>
<dbReference type="SMART" id="SM00849">
    <property type="entry name" value="Lactamase_B"/>
    <property type="match status" value="1"/>
</dbReference>